<dbReference type="Proteomes" id="UP000178700">
    <property type="component" value="Unassembled WGS sequence"/>
</dbReference>
<protein>
    <submittedName>
        <fullName evidence="1">Uncharacterized protein</fullName>
    </submittedName>
</protein>
<dbReference type="AlphaFoldDB" id="A0A1F6V3A9"/>
<evidence type="ECO:0000313" key="2">
    <source>
        <dbReference type="Proteomes" id="UP000178700"/>
    </source>
</evidence>
<organism evidence="1 2">
    <name type="scientific">Candidatus Nomurabacteria bacterium RIFCSPHIGHO2_01_FULL_39_10</name>
    <dbReference type="NCBI Taxonomy" id="1801733"/>
    <lineage>
        <taxon>Bacteria</taxon>
        <taxon>Candidatus Nomuraibacteriota</taxon>
    </lineage>
</organism>
<reference evidence="1 2" key="1">
    <citation type="journal article" date="2016" name="Nat. Commun.">
        <title>Thousands of microbial genomes shed light on interconnected biogeochemical processes in an aquifer system.</title>
        <authorList>
            <person name="Anantharaman K."/>
            <person name="Brown C.T."/>
            <person name="Hug L.A."/>
            <person name="Sharon I."/>
            <person name="Castelle C.J."/>
            <person name="Probst A.J."/>
            <person name="Thomas B.C."/>
            <person name="Singh A."/>
            <person name="Wilkins M.J."/>
            <person name="Karaoz U."/>
            <person name="Brodie E.L."/>
            <person name="Williams K.H."/>
            <person name="Hubbard S.S."/>
            <person name="Banfield J.F."/>
        </authorList>
    </citation>
    <scope>NUCLEOTIDE SEQUENCE [LARGE SCALE GENOMIC DNA]</scope>
</reference>
<evidence type="ECO:0000313" key="1">
    <source>
        <dbReference type="EMBL" id="OGI63936.1"/>
    </source>
</evidence>
<comment type="caution">
    <text evidence="1">The sequence shown here is derived from an EMBL/GenBank/DDBJ whole genome shotgun (WGS) entry which is preliminary data.</text>
</comment>
<proteinExistence type="predicted"/>
<sequence>MGDLPSYVKNIAQVYEGIASQIENLLIVLNDKGMQGHEHQILADRINNYLAAFEQSVRTEGLLVKKLAPDKRKRFLFLLNDQIKQIKRLKTYITISKKKPTPEIIKAVNELYTKIREEIAGEEALLK</sequence>
<name>A0A1F6V3A9_9BACT</name>
<accession>A0A1F6V3A9</accession>
<gene>
    <name evidence="1" type="ORF">A2642_00195</name>
</gene>
<dbReference type="EMBL" id="MFTJ01000062">
    <property type="protein sequence ID" value="OGI63936.1"/>
    <property type="molecule type" value="Genomic_DNA"/>
</dbReference>